<keyword evidence="2" id="KW-1185">Reference proteome</keyword>
<comment type="caution">
    <text evidence="1">The sequence shown here is derived from an EMBL/GenBank/DDBJ whole genome shotgun (WGS) entry which is preliminary data.</text>
</comment>
<gene>
    <name evidence="1" type="ORF">PIB30_107533</name>
</gene>
<reference evidence="1 2" key="1">
    <citation type="journal article" date="2023" name="Plants (Basel)">
        <title>Bridging the Gap: Combining Genomics and Transcriptomics Approaches to Understand Stylosanthes scabra, an Orphan Legume from the Brazilian Caatinga.</title>
        <authorList>
            <person name="Ferreira-Neto J.R.C."/>
            <person name="da Silva M.D."/>
            <person name="Binneck E."/>
            <person name="de Melo N.F."/>
            <person name="da Silva R.H."/>
            <person name="de Melo A.L.T.M."/>
            <person name="Pandolfi V."/>
            <person name="Bustamante F.O."/>
            <person name="Brasileiro-Vidal A.C."/>
            <person name="Benko-Iseppon A.M."/>
        </authorList>
    </citation>
    <scope>NUCLEOTIDE SEQUENCE [LARGE SCALE GENOMIC DNA]</scope>
    <source>
        <tissue evidence="1">Leaves</tissue>
    </source>
</reference>
<dbReference type="Proteomes" id="UP001341840">
    <property type="component" value="Unassembled WGS sequence"/>
</dbReference>
<dbReference type="EMBL" id="JASCZI010246270">
    <property type="protein sequence ID" value="MED6214860.1"/>
    <property type="molecule type" value="Genomic_DNA"/>
</dbReference>
<proteinExistence type="predicted"/>
<evidence type="ECO:0000313" key="2">
    <source>
        <dbReference type="Proteomes" id="UP001341840"/>
    </source>
</evidence>
<evidence type="ECO:0000313" key="1">
    <source>
        <dbReference type="EMBL" id="MED6214860.1"/>
    </source>
</evidence>
<sequence>PSSPSPPLKPKVIVPIDAKLGRRRSDPAEPAAALSPFSVAEEWGFNSSASESCSARHLCSLPIFFRSSTLLRLDAVLCPSQ</sequence>
<protein>
    <submittedName>
        <fullName evidence="1">Uncharacterized protein</fullName>
    </submittedName>
</protein>
<name>A0ABU6YY00_9FABA</name>
<organism evidence="1 2">
    <name type="scientific">Stylosanthes scabra</name>
    <dbReference type="NCBI Taxonomy" id="79078"/>
    <lineage>
        <taxon>Eukaryota</taxon>
        <taxon>Viridiplantae</taxon>
        <taxon>Streptophyta</taxon>
        <taxon>Embryophyta</taxon>
        <taxon>Tracheophyta</taxon>
        <taxon>Spermatophyta</taxon>
        <taxon>Magnoliopsida</taxon>
        <taxon>eudicotyledons</taxon>
        <taxon>Gunneridae</taxon>
        <taxon>Pentapetalae</taxon>
        <taxon>rosids</taxon>
        <taxon>fabids</taxon>
        <taxon>Fabales</taxon>
        <taxon>Fabaceae</taxon>
        <taxon>Papilionoideae</taxon>
        <taxon>50 kb inversion clade</taxon>
        <taxon>dalbergioids sensu lato</taxon>
        <taxon>Dalbergieae</taxon>
        <taxon>Pterocarpus clade</taxon>
        <taxon>Stylosanthes</taxon>
    </lineage>
</organism>
<feature type="non-terminal residue" evidence="1">
    <location>
        <position position="1"/>
    </location>
</feature>
<accession>A0ABU6YY00</accession>
<feature type="non-terminal residue" evidence="1">
    <location>
        <position position="81"/>
    </location>
</feature>